<dbReference type="Proteomes" id="UP000004358">
    <property type="component" value="Unassembled WGS sequence"/>
</dbReference>
<comment type="caution">
    <text evidence="3">The sequence shown here is derived from an EMBL/GenBank/DDBJ whole genome shotgun (WGS) entry which is preliminary data.</text>
</comment>
<feature type="region of interest" description="Disordered" evidence="1">
    <location>
        <begin position="1"/>
        <end position="23"/>
    </location>
</feature>
<proteinExistence type="predicted"/>
<evidence type="ECO:0000256" key="2">
    <source>
        <dbReference type="SAM" id="Phobius"/>
    </source>
</evidence>
<sequence>MKRSSSKSKSPSLPPSPYMLPTSDPPVKRPAALRWMLALLAAWLMFLVAMASDRL</sequence>
<evidence type="ECO:0000313" key="4">
    <source>
        <dbReference type="Proteomes" id="UP000004358"/>
    </source>
</evidence>
<keyword evidence="2" id="KW-1133">Transmembrane helix</keyword>
<keyword evidence="2" id="KW-0812">Transmembrane</keyword>
<dbReference type="HOGENOM" id="CLU_3022878_0_0_0"/>
<feature type="transmembrane region" description="Helical" evidence="2">
    <location>
        <begin position="32"/>
        <end position="52"/>
    </location>
</feature>
<organism evidence="3 4">
    <name type="scientific">Blastopirellula marina DSM 3645</name>
    <dbReference type="NCBI Taxonomy" id="314230"/>
    <lineage>
        <taxon>Bacteria</taxon>
        <taxon>Pseudomonadati</taxon>
        <taxon>Planctomycetota</taxon>
        <taxon>Planctomycetia</taxon>
        <taxon>Pirellulales</taxon>
        <taxon>Pirellulaceae</taxon>
        <taxon>Blastopirellula</taxon>
    </lineage>
</organism>
<evidence type="ECO:0000256" key="1">
    <source>
        <dbReference type="SAM" id="MobiDB-lite"/>
    </source>
</evidence>
<evidence type="ECO:0000313" key="3">
    <source>
        <dbReference type="EMBL" id="EAQ80701.1"/>
    </source>
</evidence>
<protein>
    <submittedName>
        <fullName evidence="3">Co-chaperonin GroES</fullName>
    </submittedName>
</protein>
<name>A3ZRD2_9BACT</name>
<dbReference type="RefSeq" id="WP_002650258.1">
    <property type="nucleotide sequence ID" value="NZ_CH672376.1"/>
</dbReference>
<gene>
    <name evidence="3" type="primary">groES</name>
    <name evidence="3" type="ORF">DSM3645_11811</name>
</gene>
<dbReference type="STRING" id="314230.DSM3645_11811"/>
<dbReference type="EMBL" id="AANZ01000007">
    <property type="protein sequence ID" value="EAQ80701.1"/>
    <property type="molecule type" value="Genomic_DNA"/>
</dbReference>
<accession>A3ZRD2</accession>
<dbReference type="AlphaFoldDB" id="A3ZRD2"/>
<reference evidence="3 4" key="1">
    <citation type="submission" date="2006-02" db="EMBL/GenBank/DDBJ databases">
        <authorList>
            <person name="Amann R."/>
            <person name="Ferriera S."/>
            <person name="Johnson J."/>
            <person name="Kravitz S."/>
            <person name="Halpern A."/>
            <person name="Remington K."/>
            <person name="Beeson K."/>
            <person name="Tran B."/>
            <person name="Rogers Y.-H."/>
            <person name="Friedman R."/>
            <person name="Venter J.C."/>
        </authorList>
    </citation>
    <scope>NUCLEOTIDE SEQUENCE [LARGE SCALE GENOMIC DNA]</scope>
    <source>
        <strain evidence="3 4">DSM 3645</strain>
    </source>
</reference>
<keyword evidence="2" id="KW-0472">Membrane</keyword>